<protein>
    <recommendedName>
        <fullName evidence="1">Trimethylguanosine synthase</fullName>
    </recommendedName>
    <alternativeName>
        <fullName evidence="7">Cap-specific guanine-N(2) methyltransferase</fullName>
    </alternativeName>
</protein>
<dbReference type="GO" id="GO:0005634">
    <property type="term" value="C:nucleus"/>
    <property type="evidence" value="ECO:0007669"/>
    <property type="project" value="TreeGrafter"/>
</dbReference>
<comment type="similarity">
    <text evidence="2">Belongs to the methyltransferase superfamily. Trimethylguanosine synthase family.</text>
</comment>
<dbReference type="InterPro" id="IPR019012">
    <property type="entry name" value="RNA_cap_Gua-N2-MeTrfase"/>
</dbReference>
<keyword evidence="9" id="KW-1185">Reference proteome</keyword>
<gene>
    <name evidence="8" type="ORF">CVIRNUC_003416</name>
</gene>
<organism evidence="8 9">
    <name type="scientific">Coccomyxa viridis</name>
    <dbReference type="NCBI Taxonomy" id="1274662"/>
    <lineage>
        <taxon>Eukaryota</taxon>
        <taxon>Viridiplantae</taxon>
        <taxon>Chlorophyta</taxon>
        <taxon>core chlorophytes</taxon>
        <taxon>Trebouxiophyceae</taxon>
        <taxon>Trebouxiophyceae incertae sedis</taxon>
        <taxon>Coccomyxaceae</taxon>
        <taxon>Coccomyxa</taxon>
    </lineage>
</organism>
<dbReference type="AlphaFoldDB" id="A0AAV1HYM6"/>
<evidence type="ECO:0000256" key="2">
    <source>
        <dbReference type="ARBA" id="ARBA00025783"/>
    </source>
</evidence>
<evidence type="ECO:0000256" key="4">
    <source>
        <dbReference type="ARBA" id="ARBA00048740"/>
    </source>
</evidence>
<dbReference type="Proteomes" id="UP001314263">
    <property type="component" value="Unassembled WGS sequence"/>
</dbReference>
<comment type="catalytic activity">
    <reaction evidence="6">
        <text>a 5'-end (N(7)-methyl 5'-triphosphoguanosine)-ribonucleoside in snRNA + S-adenosyl-L-methionine = a 5'-end (N(2),N(7)-dimethyl 5'-triphosphoguanosine)-ribonucleoside in snRNA + S-adenosyl-L-homocysteine + H(+)</text>
        <dbReference type="Rhea" id="RHEA:78471"/>
        <dbReference type="Rhea" id="RHEA-COMP:19085"/>
        <dbReference type="Rhea" id="RHEA-COMP:19087"/>
        <dbReference type="ChEBI" id="CHEBI:15378"/>
        <dbReference type="ChEBI" id="CHEBI:57856"/>
        <dbReference type="ChEBI" id="CHEBI:59789"/>
        <dbReference type="ChEBI" id="CHEBI:156461"/>
        <dbReference type="ChEBI" id="CHEBI:172880"/>
    </reaction>
    <physiologicalReaction direction="left-to-right" evidence="6">
        <dbReference type="Rhea" id="RHEA:78472"/>
    </physiologicalReaction>
</comment>
<dbReference type="GO" id="GO:0071164">
    <property type="term" value="F:RNA cap trimethylguanosine synthase activity"/>
    <property type="evidence" value="ECO:0007669"/>
    <property type="project" value="TreeGrafter"/>
</dbReference>
<comment type="catalytic activity">
    <reaction evidence="5">
        <text>a 5'-end (N(2),N(7)-dimethyl 5'-triphosphoguanosine)-ribonucleoside in snRNA + S-adenosyl-L-methionine = a 5'-end (N(2),N(2),N(7)-trimethyl 5'-triphosphoguanosine)-ribonucleoside in snRNA + S-adenosyl-L-homocysteine + H(+)</text>
        <dbReference type="Rhea" id="RHEA:78479"/>
        <dbReference type="Rhea" id="RHEA-COMP:19087"/>
        <dbReference type="Rhea" id="RHEA-COMP:19089"/>
        <dbReference type="ChEBI" id="CHEBI:15378"/>
        <dbReference type="ChEBI" id="CHEBI:57856"/>
        <dbReference type="ChEBI" id="CHEBI:59789"/>
        <dbReference type="ChEBI" id="CHEBI:167623"/>
        <dbReference type="ChEBI" id="CHEBI:172880"/>
    </reaction>
    <physiologicalReaction direction="left-to-right" evidence="5">
        <dbReference type="Rhea" id="RHEA:78480"/>
    </physiologicalReaction>
</comment>
<dbReference type="InterPro" id="IPR029063">
    <property type="entry name" value="SAM-dependent_MTases_sf"/>
</dbReference>
<evidence type="ECO:0000313" key="9">
    <source>
        <dbReference type="Proteomes" id="UP001314263"/>
    </source>
</evidence>
<evidence type="ECO:0000256" key="1">
    <source>
        <dbReference type="ARBA" id="ARBA00018517"/>
    </source>
</evidence>
<evidence type="ECO:0000313" key="8">
    <source>
        <dbReference type="EMBL" id="CAK0766992.1"/>
    </source>
</evidence>
<comment type="catalytic activity">
    <reaction evidence="4">
        <text>a 5'-end (N(7)-methyl 5'-triphosphoguanosine)-ribonucleoside in snoRNA + S-adenosyl-L-methionine = a 5'-end (N(2),N(7)-dimethyl 5'-triphosphoguanosine)-ribonucleoside in snoRNA + S-adenosyl-L-homocysteine + H(+)</text>
        <dbReference type="Rhea" id="RHEA:78475"/>
        <dbReference type="Rhea" id="RHEA-COMP:19086"/>
        <dbReference type="Rhea" id="RHEA-COMP:19088"/>
        <dbReference type="ChEBI" id="CHEBI:15378"/>
        <dbReference type="ChEBI" id="CHEBI:57856"/>
        <dbReference type="ChEBI" id="CHEBI:59789"/>
        <dbReference type="ChEBI" id="CHEBI:156461"/>
        <dbReference type="ChEBI" id="CHEBI:172880"/>
    </reaction>
    <physiologicalReaction direction="left-to-right" evidence="4">
        <dbReference type="Rhea" id="RHEA:78476"/>
    </physiologicalReaction>
</comment>
<dbReference type="EMBL" id="CAUYUE010000004">
    <property type="protein sequence ID" value="CAK0766992.1"/>
    <property type="molecule type" value="Genomic_DNA"/>
</dbReference>
<dbReference type="PANTHER" id="PTHR14741">
    <property type="entry name" value="S-ADENOSYLMETHIONINE-DEPENDENT METHYLTRANSFERASE RELATED"/>
    <property type="match status" value="1"/>
</dbReference>
<comment type="catalytic activity">
    <reaction evidence="3">
        <text>a 5'-end (N(2),N(7)-dimethyl 5'-triphosphoguanosine)-ribonucleoside in snoRNA + S-adenosyl-L-methionine = a 5'-end (N(2),N(2),N(7)-trimethyl 5'-triphosphoguanosine)-ribonucleoside in snoRNA + S-adenosyl-L-homocysteine + H(+)</text>
        <dbReference type="Rhea" id="RHEA:78507"/>
        <dbReference type="Rhea" id="RHEA-COMP:19088"/>
        <dbReference type="Rhea" id="RHEA-COMP:19090"/>
        <dbReference type="ChEBI" id="CHEBI:15378"/>
        <dbReference type="ChEBI" id="CHEBI:57856"/>
        <dbReference type="ChEBI" id="CHEBI:59789"/>
        <dbReference type="ChEBI" id="CHEBI:167623"/>
        <dbReference type="ChEBI" id="CHEBI:172880"/>
    </reaction>
    <physiologicalReaction direction="left-to-right" evidence="3">
        <dbReference type="Rhea" id="RHEA:78508"/>
    </physiologicalReaction>
</comment>
<evidence type="ECO:0000256" key="5">
    <source>
        <dbReference type="ARBA" id="ARBA00048763"/>
    </source>
</evidence>
<name>A0AAV1HYM6_9CHLO</name>
<dbReference type="Pfam" id="PF09445">
    <property type="entry name" value="Methyltransf_15"/>
    <property type="match status" value="1"/>
</dbReference>
<reference evidence="8 9" key="1">
    <citation type="submission" date="2023-10" db="EMBL/GenBank/DDBJ databases">
        <authorList>
            <person name="Maclean D."/>
            <person name="Macfadyen A."/>
        </authorList>
    </citation>
    <scope>NUCLEOTIDE SEQUENCE [LARGE SCALE GENOMIC DNA]</scope>
</reference>
<dbReference type="Gene3D" id="3.40.50.150">
    <property type="entry name" value="Vaccinia Virus protein VP39"/>
    <property type="match status" value="1"/>
</dbReference>
<comment type="caution">
    <text evidence="8">The sequence shown here is derived from an EMBL/GenBank/DDBJ whole genome shotgun (WGS) entry which is preliminary data.</text>
</comment>
<sequence>MVYRRDTDNSNAVYFPPVDGVDLKALKINEEGKYSISRPDQAQAITELICTKTRDLGLDPASLDIVDATAGWGGNTLNFQKTFRHVHAIERDAEHFEALRCNIGAYGVGEGITLTMGDCLESLRDGTATGRIVFADPPWSQPGRQWDKSAPEWPLFLSDRSLSEDVSDIMSLRAMDLLVLKVPANFAIDAFTHALPEIYDVQVNSLHTYKILMVFWSQNNLCY</sequence>
<dbReference type="PANTHER" id="PTHR14741:SF32">
    <property type="entry name" value="TRIMETHYLGUANOSINE SYNTHASE"/>
    <property type="match status" value="1"/>
</dbReference>
<proteinExistence type="inferred from homology"/>
<evidence type="ECO:0000256" key="3">
    <source>
        <dbReference type="ARBA" id="ARBA00047418"/>
    </source>
</evidence>
<evidence type="ECO:0000256" key="6">
    <source>
        <dbReference type="ARBA" id="ARBA00049075"/>
    </source>
</evidence>
<evidence type="ECO:0000256" key="7">
    <source>
        <dbReference type="ARBA" id="ARBA00049790"/>
    </source>
</evidence>
<accession>A0AAV1HYM6</accession>
<dbReference type="SUPFAM" id="SSF53335">
    <property type="entry name" value="S-adenosyl-L-methionine-dependent methyltransferases"/>
    <property type="match status" value="1"/>
</dbReference>